<gene>
    <name evidence="2" type="ORF">PROPJV5_1088</name>
</gene>
<dbReference type="SUPFAM" id="SSF141259">
    <property type="entry name" value="CarD-like"/>
    <property type="match status" value="1"/>
</dbReference>
<accession>A0A375I496</accession>
<organism evidence="2 3">
    <name type="scientific">Propionibacterium ruminifibrarum</name>
    <dbReference type="NCBI Taxonomy" id="1962131"/>
    <lineage>
        <taxon>Bacteria</taxon>
        <taxon>Bacillati</taxon>
        <taxon>Actinomycetota</taxon>
        <taxon>Actinomycetes</taxon>
        <taxon>Propionibacteriales</taxon>
        <taxon>Propionibacteriaceae</taxon>
        <taxon>Propionibacterium</taxon>
    </lineage>
</organism>
<dbReference type="Pfam" id="PF21095">
    <property type="entry name" value="CarD_C"/>
    <property type="match status" value="1"/>
</dbReference>
<dbReference type="OrthoDB" id="9786074at2"/>
<dbReference type="PANTHER" id="PTHR38447:SF1">
    <property type="entry name" value="RNA POLYMERASE-BINDING TRANSCRIPTION FACTOR CARD"/>
    <property type="match status" value="1"/>
</dbReference>
<keyword evidence="3" id="KW-1185">Reference proteome</keyword>
<evidence type="ECO:0000313" key="3">
    <source>
        <dbReference type="Proteomes" id="UP000265962"/>
    </source>
</evidence>
<proteinExistence type="predicted"/>
<evidence type="ECO:0000313" key="2">
    <source>
        <dbReference type="EMBL" id="SPF68145.1"/>
    </source>
</evidence>
<name>A0A375I496_9ACTN</name>
<dbReference type="EMBL" id="OMOH01000004">
    <property type="protein sequence ID" value="SPF68145.1"/>
    <property type="molecule type" value="Genomic_DNA"/>
</dbReference>
<dbReference type="InterPro" id="IPR003711">
    <property type="entry name" value="CarD-like/TRCF_RID"/>
</dbReference>
<dbReference type="Gene3D" id="1.20.58.1290">
    <property type="entry name" value="CarD-like, C-terminal domain"/>
    <property type="match status" value="1"/>
</dbReference>
<dbReference type="AlphaFoldDB" id="A0A375I496"/>
<reference evidence="3" key="1">
    <citation type="submission" date="2018-02" db="EMBL/GenBank/DDBJ databases">
        <authorList>
            <person name="Hornung B."/>
        </authorList>
    </citation>
    <scope>NUCLEOTIDE SEQUENCE [LARGE SCALE GENOMIC DNA]</scope>
</reference>
<dbReference type="Gene3D" id="2.40.10.170">
    <property type="match status" value="1"/>
</dbReference>
<dbReference type="RefSeq" id="WP_119715337.1">
    <property type="nucleotide sequence ID" value="NZ_OMOH01000004.1"/>
</dbReference>
<dbReference type="InterPro" id="IPR048792">
    <property type="entry name" value="CarD_C"/>
</dbReference>
<dbReference type="Pfam" id="PF02559">
    <property type="entry name" value="CarD_TRCF_RID"/>
    <property type="match status" value="1"/>
</dbReference>
<dbReference type="Proteomes" id="UP000265962">
    <property type="component" value="Unassembled WGS sequence"/>
</dbReference>
<sequence length="161" mass="18021">MTYEIGETVVYPNHGAAVIESTETRKVKGEDKLYLVLRILGQTDLVVRVPADNLDLVGVRDVVDEAGLEKVFSVLRAPQIEEPANWSRRYKANVEKLHSGNVLKVAEVVRDLWRREQDRGLSAGEKRMLAKARQILVSELALAEKVEEARAEAMLDEVLAS</sequence>
<dbReference type="SMART" id="SM01058">
    <property type="entry name" value="CarD_TRCF"/>
    <property type="match status" value="1"/>
</dbReference>
<protein>
    <submittedName>
        <fullName evidence="2">CarD-like/TRCF domain</fullName>
    </submittedName>
</protein>
<dbReference type="GO" id="GO:0009303">
    <property type="term" value="P:rRNA transcription"/>
    <property type="evidence" value="ECO:0007669"/>
    <property type="project" value="TreeGrafter"/>
</dbReference>
<feature type="domain" description="CarD-like/TRCF RNAP-interacting" evidence="1">
    <location>
        <begin position="2"/>
        <end position="113"/>
    </location>
</feature>
<dbReference type="InterPro" id="IPR036101">
    <property type="entry name" value="CarD-like/TRCF_RID_sf"/>
</dbReference>
<dbReference type="PANTHER" id="PTHR38447">
    <property type="entry name" value="TRANSCRIPTION FACTOR YDEB-RELATED"/>
    <property type="match status" value="1"/>
</dbReference>
<evidence type="ECO:0000259" key="1">
    <source>
        <dbReference type="SMART" id="SM01058"/>
    </source>
</evidence>
<dbReference type="InterPro" id="IPR042215">
    <property type="entry name" value="CarD-like_C"/>
</dbReference>
<dbReference type="InterPro" id="IPR052531">
    <property type="entry name" value="CarD-like_regulator"/>
</dbReference>